<dbReference type="AlphaFoldDB" id="A0A5Q0CED6"/>
<sequence length="214" mass="22946">MVSVSALLSRYLKDFGEPVVVAPTVDTFDFAEDFTSQVDVEAEPTLDPESLRREAYDHGYAEATAALAEKYELEAQTVAEVHQREIEELRSHYENEVASLVASGMLTISNELADLVSAAVTKALAPVMTEALSHRAAVELAAELRTAIGAGEAGAVVVKGPTALFETLRTALGEHAGVVRHVETTDIDLTAEFGDAVLMTRMSAWAASLKKVLE</sequence>
<dbReference type="EMBL" id="CP043498">
    <property type="protein sequence ID" value="QFY62317.1"/>
    <property type="molecule type" value="Genomic_DNA"/>
</dbReference>
<reference evidence="1 2" key="1">
    <citation type="submission" date="2019-08" db="EMBL/GenBank/DDBJ databases">
        <title>Prosopis cineraria nodule microbiome.</title>
        <authorList>
            <person name="Ali R."/>
            <person name="Chaluvadi S.R."/>
            <person name="Wang X."/>
        </authorList>
    </citation>
    <scope>NUCLEOTIDE SEQUENCE [LARGE SCALE GENOMIC DNA]</scope>
    <source>
        <strain evidence="1 2">BG7</strain>
    </source>
</reference>
<organism evidence="1 2">
    <name type="scientific">Rhizobium grahamii</name>
    <dbReference type="NCBI Taxonomy" id="1120045"/>
    <lineage>
        <taxon>Bacteria</taxon>
        <taxon>Pseudomonadati</taxon>
        <taxon>Pseudomonadota</taxon>
        <taxon>Alphaproteobacteria</taxon>
        <taxon>Hyphomicrobiales</taxon>
        <taxon>Rhizobiaceae</taxon>
        <taxon>Rhizobium/Agrobacterium group</taxon>
        <taxon>Rhizobium</taxon>
    </lineage>
</organism>
<proteinExistence type="predicted"/>
<protein>
    <submittedName>
        <fullName evidence="1">Uncharacterized protein</fullName>
    </submittedName>
</protein>
<evidence type="ECO:0000313" key="1">
    <source>
        <dbReference type="EMBL" id="QFY62317.1"/>
    </source>
</evidence>
<evidence type="ECO:0000313" key="2">
    <source>
        <dbReference type="Proteomes" id="UP000326881"/>
    </source>
</evidence>
<dbReference type="Proteomes" id="UP000326881">
    <property type="component" value="Chromosome"/>
</dbReference>
<accession>A0A5Q0CED6</accession>
<name>A0A5Q0CED6_9HYPH</name>
<dbReference type="KEGG" id="rgr:FZ934_00620"/>
<dbReference type="OrthoDB" id="8276977at2"/>
<gene>
    <name evidence="1" type="ORF">FZ934_00620</name>
</gene>
<keyword evidence="2" id="KW-1185">Reference proteome</keyword>